<dbReference type="OrthoDB" id="4337053at2"/>
<dbReference type="AlphaFoldDB" id="A0A5C5S1D1"/>
<proteinExistence type="predicted"/>
<keyword evidence="4 5" id="KW-0472">Membrane</keyword>
<evidence type="ECO:0000256" key="2">
    <source>
        <dbReference type="ARBA" id="ARBA00022692"/>
    </source>
</evidence>
<protein>
    <submittedName>
        <fullName evidence="6">DoxX family protein</fullName>
    </submittedName>
</protein>
<evidence type="ECO:0000256" key="4">
    <source>
        <dbReference type="ARBA" id="ARBA00023136"/>
    </source>
</evidence>
<sequence length="118" mass="11970">MITALLIATLACIVANAGIAIADFVPAAFVLKNSAEVRVPARAVPYLATLKLAGAAGLTIGLLGAPWLGLAAGIGLVAFFLGAVGVHVRAGVYYNIAFPGAFLVLALASMTYFILRVA</sequence>
<gene>
    <name evidence="6" type="ORF">FK530_10935</name>
</gene>
<dbReference type="Proteomes" id="UP000319375">
    <property type="component" value="Unassembled WGS sequence"/>
</dbReference>
<evidence type="ECO:0000313" key="7">
    <source>
        <dbReference type="Proteomes" id="UP000319375"/>
    </source>
</evidence>
<keyword evidence="7" id="KW-1185">Reference proteome</keyword>
<feature type="transmembrane region" description="Helical" evidence="5">
    <location>
        <begin position="96"/>
        <end position="115"/>
    </location>
</feature>
<evidence type="ECO:0000313" key="6">
    <source>
        <dbReference type="EMBL" id="TWS28712.1"/>
    </source>
</evidence>
<dbReference type="EMBL" id="VIGX01000005">
    <property type="protein sequence ID" value="TWS28712.1"/>
    <property type="molecule type" value="Genomic_DNA"/>
</dbReference>
<reference evidence="6 7" key="1">
    <citation type="submission" date="2019-06" db="EMBL/GenBank/DDBJ databases">
        <title>Tsukamurella conjunctivitidis sp. nov., Tsukamurella assacharolytica sp. nov. and Tsukamurella sputae sp. nov. isolated from patients with conjunctivitis, bacteraemia (lymphoma) and respiratory infection (sputum) in Hong Kong.</title>
        <authorList>
            <person name="Teng J.L.L."/>
            <person name="Lee H.H."/>
            <person name="Fong J.Y.H."/>
            <person name="Fok K.M.N."/>
            <person name="Lau S.K.P."/>
            <person name="Woo P.C.Y."/>
        </authorList>
    </citation>
    <scope>NUCLEOTIDE SEQUENCE [LARGE SCALE GENOMIC DNA]</scope>
    <source>
        <strain evidence="6 7">HKU72</strain>
    </source>
</reference>
<organism evidence="6 7">
    <name type="scientific">Tsukamurella conjunctivitidis</name>
    <dbReference type="NCBI Taxonomy" id="2592068"/>
    <lineage>
        <taxon>Bacteria</taxon>
        <taxon>Bacillati</taxon>
        <taxon>Actinomycetota</taxon>
        <taxon>Actinomycetes</taxon>
        <taxon>Mycobacteriales</taxon>
        <taxon>Tsukamurellaceae</taxon>
        <taxon>Tsukamurella</taxon>
    </lineage>
</organism>
<keyword evidence="2 5" id="KW-0812">Transmembrane</keyword>
<evidence type="ECO:0000256" key="3">
    <source>
        <dbReference type="ARBA" id="ARBA00022989"/>
    </source>
</evidence>
<dbReference type="Pfam" id="PF13564">
    <property type="entry name" value="DoxX_2"/>
    <property type="match status" value="1"/>
</dbReference>
<dbReference type="GO" id="GO:0016020">
    <property type="term" value="C:membrane"/>
    <property type="evidence" value="ECO:0007669"/>
    <property type="project" value="UniProtKB-SubCell"/>
</dbReference>
<feature type="transmembrane region" description="Helical" evidence="5">
    <location>
        <begin position="70"/>
        <end position="90"/>
    </location>
</feature>
<name>A0A5C5S1D1_9ACTN</name>
<keyword evidence="3 5" id="KW-1133">Transmembrane helix</keyword>
<accession>A0A5C5S1D1</accession>
<evidence type="ECO:0000256" key="1">
    <source>
        <dbReference type="ARBA" id="ARBA00004141"/>
    </source>
</evidence>
<dbReference type="RefSeq" id="WP_146487052.1">
    <property type="nucleotide sequence ID" value="NZ_VIGX01000005.1"/>
</dbReference>
<dbReference type="InterPro" id="IPR032808">
    <property type="entry name" value="DoxX"/>
</dbReference>
<evidence type="ECO:0000256" key="5">
    <source>
        <dbReference type="SAM" id="Phobius"/>
    </source>
</evidence>
<comment type="subcellular location">
    <subcellularLocation>
        <location evidence="1">Membrane</location>
        <topology evidence="1">Multi-pass membrane protein</topology>
    </subcellularLocation>
</comment>
<comment type="caution">
    <text evidence="6">The sequence shown here is derived from an EMBL/GenBank/DDBJ whole genome shotgun (WGS) entry which is preliminary data.</text>
</comment>